<name>A0A4R3YM90_9GAMM</name>
<comment type="caution">
    <text evidence="6">The sequence shown here is derived from an EMBL/GenBank/DDBJ whole genome shotgun (WGS) entry which is preliminary data.</text>
</comment>
<feature type="transmembrane region" description="Helical" evidence="5">
    <location>
        <begin position="114"/>
        <end position="134"/>
    </location>
</feature>
<protein>
    <submittedName>
        <fullName evidence="6">Putative membrane protein YphA (DoxX/SURF4 family)</fullName>
    </submittedName>
</protein>
<gene>
    <name evidence="6" type="ORF">EC912_105287</name>
</gene>
<proteinExistence type="predicted"/>
<feature type="transmembrane region" description="Helical" evidence="5">
    <location>
        <begin position="60"/>
        <end position="78"/>
    </location>
</feature>
<keyword evidence="2 5" id="KW-0812">Transmembrane</keyword>
<keyword evidence="7" id="KW-1185">Reference proteome</keyword>
<reference evidence="6 7" key="1">
    <citation type="submission" date="2019-03" db="EMBL/GenBank/DDBJ databases">
        <title>Above-ground endophytic microbial communities from plants in different locations in the United States.</title>
        <authorList>
            <person name="Frank C."/>
        </authorList>
    </citation>
    <scope>NUCLEOTIDE SEQUENCE [LARGE SCALE GENOMIC DNA]</scope>
    <source>
        <strain evidence="6 7">LP_13_YM</strain>
    </source>
</reference>
<accession>A0A4R3YM90</accession>
<feature type="transmembrane region" description="Helical" evidence="5">
    <location>
        <begin position="85"/>
        <end position="108"/>
    </location>
</feature>
<evidence type="ECO:0000313" key="6">
    <source>
        <dbReference type="EMBL" id="TCV93426.1"/>
    </source>
</evidence>
<dbReference type="GO" id="GO:0016020">
    <property type="term" value="C:membrane"/>
    <property type="evidence" value="ECO:0007669"/>
    <property type="project" value="UniProtKB-SubCell"/>
</dbReference>
<evidence type="ECO:0000256" key="5">
    <source>
        <dbReference type="SAM" id="Phobius"/>
    </source>
</evidence>
<dbReference type="Pfam" id="PF07681">
    <property type="entry name" value="DoxX"/>
    <property type="match status" value="1"/>
</dbReference>
<keyword evidence="4 5" id="KW-0472">Membrane</keyword>
<dbReference type="RefSeq" id="WP_132145207.1">
    <property type="nucleotide sequence ID" value="NZ_SMCS01000005.1"/>
</dbReference>
<comment type="subcellular location">
    <subcellularLocation>
        <location evidence="1">Membrane</location>
        <topology evidence="1">Multi-pass membrane protein</topology>
    </subcellularLocation>
</comment>
<sequence>MTTATTRETVQMPRNGLARGARWIARLLLCSAYLQGAICKLFDLTSAQAEMTHFGLSPPLPFALAVIAFELVASLMTLSGRGRWLGALALAAFTFAANFMANPFWTMAPPGNMMAANGFFEHLGLVGGFLWVALDDARFVIARRRSAAS</sequence>
<evidence type="ECO:0000256" key="2">
    <source>
        <dbReference type="ARBA" id="ARBA00022692"/>
    </source>
</evidence>
<dbReference type="Proteomes" id="UP000295645">
    <property type="component" value="Unassembled WGS sequence"/>
</dbReference>
<keyword evidence="3 5" id="KW-1133">Transmembrane helix</keyword>
<dbReference type="AlphaFoldDB" id="A0A4R3YM90"/>
<organism evidence="6 7">
    <name type="scientific">Luteibacter rhizovicinus</name>
    <dbReference type="NCBI Taxonomy" id="242606"/>
    <lineage>
        <taxon>Bacteria</taxon>
        <taxon>Pseudomonadati</taxon>
        <taxon>Pseudomonadota</taxon>
        <taxon>Gammaproteobacteria</taxon>
        <taxon>Lysobacterales</taxon>
        <taxon>Rhodanobacteraceae</taxon>
        <taxon>Luteibacter</taxon>
    </lineage>
</organism>
<evidence type="ECO:0000256" key="3">
    <source>
        <dbReference type="ARBA" id="ARBA00022989"/>
    </source>
</evidence>
<dbReference type="EMBL" id="SMCS01000005">
    <property type="protein sequence ID" value="TCV93426.1"/>
    <property type="molecule type" value="Genomic_DNA"/>
</dbReference>
<dbReference type="OrthoDB" id="6522672at2"/>
<evidence type="ECO:0000256" key="4">
    <source>
        <dbReference type="ARBA" id="ARBA00023136"/>
    </source>
</evidence>
<evidence type="ECO:0000313" key="7">
    <source>
        <dbReference type="Proteomes" id="UP000295645"/>
    </source>
</evidence>
<evidence type="ECO:0000256" key="1">
    <source>
        <dbReference type="ARBA" id="ARBA00004141"/>
    </source>
</evidence>
<dbReference type="InterPro" id="IPR032808">
    <property type="entry name" value="DoxX"/>
</dbReference>